<keyword evidence="1" id="KW-0472">Membrane</keyword>
<feature type="signal peptide" evidence="2">
    <location>
        <begin position="1"/>
        <end position="24"/>
    </location>
</feature>
<keyword evidence="2" id="KW-0732">Signal</keyword>
<keyword evidence="1" id="KW-1133">Transmembrane helix</keyword>
<comment type="caution">
    <text evidence="3">The sequence shown here is derived from an EMBL/GenBank/DDBJ whole genome shotgun (WGS) entry which is preliminary data.</text>
</comment>
<dbReference type="Proteomes" id="UP000229749">
    <property type="component" value="Unassembled WGS sequence"/>
</dbReference>
<sequence>MIFFRRISVWLAIGILILPSVSWADSQTNKCGSGTVTQQEAGRFLEGVCRECFDEGNCAIRDMEQVFYNISNFILAIVGSLVFLMYILGGIYLMASHGNSKLVEKGWGFFRISTIGLVIVLASYAGIKTLESVLRRGELPTISNAYIICDGTDRTDNKACDLNSRCVDGRCTSLCELQNINVSTGTVTKQTMCIEINGEQYNTIKLQENYQSVSCQQNLCPGIDTVQCCTFSFVTNPLQSGSTNSGQLPQ</sequence>
<evidence type="ECO:0000313" key="3">
    <source>
        <dbReference type="EMBL" id="PJA47197.1"/>
    </source>
</evidence>
<protein>
    <submittedName>
        <fullName evidence="3">Uncharacterized protein</fullName>
    </submittedName>
</protein>
<evidence type="ECO:0000256" key="1">
    <source>
        <dbReference type="SAM" id="Phobius"/>
    </source>
</evidence>
<reference evidence="4" key="1">
    <citation type="submission" date="2017-09" db="EMBL/GenBank/DDBJ databases">
        <title>Depth-based differentiation of microbial function through sediment-hosted aquifers and enrichment of novel symbionts in the deep terrestrial subsurface.</title>
        <authorList>
            <person name="Probst A.J."/>
            <person name="Ladd B."/>
            <person name="Jarett J.K."/>
            <person name="Geller-Mcgrath D.E."/>
            <person name="Sieber C.M.K."/>
            <person name="Emerson J.B."/>
            <person name="Anantharaman K."/>
            <person name="Thomas B.C."/>
            <person name="Malmstrom R."/>
            <person name="Stieglmeier M."/>
            <person name="Klingl A."/>
            <person name="Woyke T."/>
            <person name="Ryan C.M."/>
            <person name="Banfield J.F."/>
        </authorList>
    </citation>
    <scope>NUCLEOTIDE SEQUENCE [LARGE SCALE GENOMIC DNA]</scope>
</reference>
<feature type="transmembrane region" description="Helical" evidence="1">
    <location>
        <begin position="73"/>
        <end position="95"/>
    </location>
</feature>
<keyword evidence="1" id="KW-0812">Transmembrane</keyword>
<organism evidence="3 4">
    <name type="scientific">Candidatus Uhrbacteria bacterium CG_4_9_14_3_um_filter_36_7</name>
    <dbReference type="NCBI Taxonomy" id="1975033"/>
    <lineage>
        <taxon>Bacteria</taxon>
        <taxon>Candidatus Uhriibacteriota</taxon>
    </lineage>
</organism>
<gene>
    <name evidence="3" type="ORF">CO172_02785</name>
</gene>
<dbReference type="EMBL" id="PFWS01000043">
    <property type="protein sequence ID" value="PJA47197.1"/>
    <property type="molecule type" value="Genomic_DNA"/>
</dbReference>
<name>A0A2M7XH43_9BACT</name>
<dbReference type="AlphaFoldDB" id="A0A2M7XH43"/>
<feature type="transmembrane region" description="Helical" evidence="1">
    <location>
        <begin position="107"/>
        <end position="127"/>
    </location>
</feature>
<evidence type="ECO:0000313" key="4">
    <source>
        <dbReference type="Proteomes" id="UP000229749"/>
    </source>
</evidence>
<accession>A0A2M7XH43</accession>
<feature type="chain" id="PRO_5014669946" evidence="2">
    <location>
        <begin position="25"/>
        <end position="250"/>
    </location>
</feature>
<evidence type="ECO:0000256" key="2">
    <source>
        <dbReference type="SAM" id="SignalP"/>
    </source>
</evidence>
<proteinExistence type="predicted"/>